<evidence type="ECO:0000259" key="1">
    <source>
        <dbReference type="Pfam" id="PF13302"/>
    </source>
</evidence>
<dbReference type="SUPFAM" id="SSF55729">
    <property type="entry name" value="Acyl-CoA N-acyltransferases (Nat)"/>
    <property type="match status" value="1"/>
</dbReference>
<proteinExistence type="predicted"/>
<dbReference type="InterPro" id="IPR016181">
    <property type="entry name" value="Acyl_CoA_acyltransferase"/>
</dbReference>
<reference evidence="2 3" key="1">
    <citation type="submission" date="2017-01" db="EMBL/GenBank/DDBJ databases">
        <title>Whole-Genome Shotgun Sequencing of Two beta-Proteobacterial Species in Search of the Bulgecin Biosynthetic Cluster.</title>
        <authorList>
            <person name="Horsman M.E."/>
            <person name="Marous D.R."/>
            <person name="Li R."/>
            <person name="Oliver R.A."/>
            <person name="Byun B."/>
            <person name="Emrich S.J."/>
            <person name="Boggess B."/>
            <person name="Townsend C.A."/>
            <person name="Mobashery S."/>
        </authorList>
    </citation>
    <scope>NUCLEOTIDE SEQUENCE [LARGE SCALE GENOMIC DNA]</scope>
    <source>
        <strain evidence="2 3">ATCC 31363</strain>
    </source>
</reference>
<dbReference type="GO" id="GO:0016747">
    <property type="term" value="F:acyltransferase activity, transferring groups other than amino-acyl groups"/>
    <property type="evidence" value="ECO:0007669"/>
    <property type="project" value="InterPro"/>
</dbReference>
<dbReference type="Gene3D" id="3.40.630.30">
    <property type="match status" value="1"/>
</dbReference>
<dbReference type="Pfam" id="PF13302">
    <property type="entry name" value="Acetyltransf_3"/>
    <property type="match status" value="1"/>
</dbReference>
<dbReference type="RefSeq" id="WP_096716398.1">
    <property type="nucleotide sequence ID" value="NZ_MTZV01000001.1"/>
</dbReference>
<dbReference type="Proteomes" id="UP000218022">
    <property type="component" value="Unassembled WGS sequence"/>
</dbReference>
<evidence type="ECO:0000313" key="2">
    <source>
        <dbReference type="EMBL" id="PCE28653.1"/>
    </source>
</evidence>
<dbReference type="InterPro" id="IPR000182">
    <property type="entry name" value="GNAT_dom"/>
</dbReference>
<dbReference type="OrthoDB" id="9804153at2"/>
<dbReference type="AlphaFoldDB" id="A0A2A4F492"/>
<gene>
    <name evidence="2" type="ORF">BWP39_00245</name>
</gene>
<organism evidence="2 3">
    <name type="scientific">Paraburkholderia acidicola</name>
    <dbReference type="NCBI Taxonomy" id="1912599"/>
    <lineage>
        <taxon>Bacteria</taxon>
        <taxon>Pseudomonadati</taxon>
        <taxon>Pseudomonadota</taxon>
        <taxon>Betaproteobacteria</taxon>
        <taxon>Burkholderiales</taxon>
        <taxon>Burkholderiaceae</taxon>
        <taxon>Paraburkholderia</taxon>
    </lineage>
</organism>
<sequence>MEFTTKRLRIFEVAPRHAAQLCASLLKDAEVAALVPWVNGKNAKDVGQETLRIELLCGAGSLNVWATQRLEDQVLIGAVMETPSLVGSNVEVILGRQYWHLGYSDEALAPVLEWIAS</sequence>
<dbReference type="EMBL" id="MTZV01000001">
    <property type="protein sequence ID" value="PCE28653.1"/>
    <property type="molecule type" value="Genomic_DNA"/>
</dbReference>
<name>A0A2A4F492_9BURK</name>
<comment type="caution">
    <text evidence="2">The sequence shown here is derived from an EMBL/GenBank/DDBJ whole genome shotgun (WGS) entry which is preliminary data.</text>
</comment>
<accession>A0A2A4F492</accession>
<feature type="domain" description="N-acetyltransferase" evidence="1">
    <location>
        <begin position="7"/>
        <end position="115"/>
    </location>
</feature>
<protein>
    <recommendedName>
        <fullName evidence="1">N-acetyltransferase domain-containing protein</fullName>
    </recommendedName>
</protein>
<evidence type="ECO:0000313" key="3">
    <source>
        <dbReference type="Proteomes" id="UP000218022"/>
    </source>
</evidence>